<evidence type="ECO:0000313" key="2">
    <source>
        <dbReference type="Proteomes" id="UP000094023"/>
    </source>
</evidence>
<reference evidence="1 2" key="1">
    <citation type="submission" date="2016-04" db="EMBL/GenBank/DDBJ databases">
        <title>ATOL: Assembling a taxonomically balanced genome-scale reconstruction of the evolutionary history of the Enterobacteriaceae.</title>
        <authorList>
            <person name="Plunkett G.III."/>
            <person name="Neeno-Eckwall E.C."/>
            <person name="Glasner J.D."/>
            <person name="Perna N.T."/>
        </authorList>
    </citation>
    <scope>NUCLEOTIDE SEQUENCE [LARGE SCALE GENOMIC DNA]</scope>
    <source>
        <strain evidence="1 2">ATCC 19692</strain>
    </source>
</reference>
<dbReference type="EMBL" id="LXEN01000038">
    <property type="protein sequence ID" value="OAT34908.1"/>
    <property type="molecule type" value="Genomic_DNA"/>
</dbReference>
<name>A0A198GCU0_9GAMM</name>
<dbReference type="RefSeq" id="WP_066747605.1">
    <property type="nucleotide sequence ID" value="NZ_LXEN01000038.1"/>
</dbReference>
<dbReference type="AlphaFoldDB" id="A0A198GCU0"/>
<dbReference type="Proteomes" id="UP000094023">
    <property type="component" value="Unassembled WGS sequence"/>
</dbReference>
<protein>
    <submittedName>
        <fullName evidence="1">Uncharacterized protein</fullName>
    </submittedName>
</protein>
<comment type="caution">
    <text evidence="1">The sequence shown here is derived from an EMBL/GenBank/DDBJ whole genome shotgun (WGS) entry which is preliminary data.</text>
</comment>
<proteinExistence type="predicted"/>
<accession>A0A198GCU0</accession>
<dbReference type="PATRIC" id="fig|1354337.4.peg.888"/>
<evidence type="ECO:0000313" key="1">
    <source>
        <dbReference type="EMBL" id="OAT34908.1"/>
    </source>
</evidence>
<sequence length="112" mass="13404">MKTLHGRCIRRWKLRFKDICDSKVSSYFRKRDLKGFCRESGVITADAMIEDMAFNNAKFDFDGEYHGWSPEFSKFFDENREKYITEAHLFLNEEATNDEIDDLIEEEISNWN</sequence>
<keyword evidence="2" id="KW-1185">Reference proteome</keyword>
<gene>
    <name evidence="1" type="ORF">M983_0871</name>
</gene>
<dbReference type="STRING" id="1354337.M983_0871"/>
<organism evidence="1 2">
    <name type="scientific">Proteus myxofaciens ATCC 19692</name>
    <dbReference type="NCBI Taxonomy" id="1354337"/>
    <lineage>
        <taxon>Bacteria</taxon>
        <taxon>Pseudomonadati</taxon>
        <taxon>Pseudomonadota</taxon>
        <taxon>Gammaproteobacteria</taxon>
        <taxon>Enterobacterales</taxon>
        <taxon>Morganellaceae</taxon>
        <taxon>Proteus</taxon>
    </lineage>
</organism>
<dbReference type="OrthoDB" id="6623852at2"/>